<evidence type="ECO:0000313" key="2">
    <source>
        <dbReference type="EMBL" id="KAF7920783.1"/>
    </source>
</evidence>
<protein>
    <submittedName>
        <fullName evidence="2">Uncharacterized protein</fullName>
    </submittedName>
</protein>
<accession>A0ABQ7ID54</accession>
<proteinExistence type="predicted"/>
<feature type="compositionally biased region" description="Acidic residues" evidence="1">
    <location>
        <begin position="156"/>
        <end position="168"/>
    </location>
</feature>
<reference evidence="2 3" key="1">
    <citation type="journal article" date="2020" name="Genome Biol. Evol.">
        <title>Comparative genomics of Sclerotiniaceae.</title>
        <authorList>
            <person name="Valero Jimenez C.A."/>
            <person name="Steentjes M."/>
            <person name="Scholten O.E."/>
            <person name="Van Kan J.A.L."/>
        </authorList>
    </citation>
    <scope>NUCLEOTIDE SEQUENCE [LARGE SCALE GENOMIC DNA]</scope>
    <source>
        <strain evidence="2 3">B1</strain>
    </source>
</reference>
<dbReference type="Proteomes" id="UP000783213">
    <property type="component" value="Unassembled WGS sequence"/>
</dbReference>
<name>A0ABQ7ID54_9HELO</name>
<feature type="compositionally biased region" description="Acidic residues" evidence="1">
    <location>
        <begin position="186"/>
        <end position="195"/>
    </location>
</feature>
<dbReference type="RefSeq" id="XP_038807147.1">
    <property type="nucleotide sequence ID" value="XM_038956435.1"/>
</dbReference>
<evidence type="ECO:0000313" key="3">
    <source>
        <dbReference type="Proteomes" id="UP000783213"/>
    </source>
</evidence>
<sequence length="298" mass="33295">MPPKKVVKAPAKGKKVSAHLAAAAAANSSSTTSTTSTSTTATTVVATCEPRNISNRTLQCEAKGIPWFIGTMRENFNQALCRTQKALEKTHEWRDANPAVKKTMLQAARSQKEQQERDLGYDWRVAARNMGFRAKGNNFLWKEGCPIYGTAGASDPTEEEEEEEEEELPFSLPDNEPTIKKRRRDDEDDDEDDPNGDYTKRAFKLPPSSPALCGLRSLDLWCRPAPLCFPWVSLIPSIHLNPFLKPSLDFAPLRGRLALPKAAGGRNIWTCLVEYRELQAQIKLFLRSSIIFTRAKTS</sequence>
<keyword evidence="3" id="KW-1185">Reference proteome</keyword>
<feature type="region of interest" description="Disordered" evidence="1">
    <location>
        <begin position="150"/>
        <end position="203"/>
    </location>
</feature>
<comment type="caution">
    <text evidence="2">The sequence shown here is derived from an EMBL/GenBank/DDBJ whole genome shotgun (WGS) entry which is preliminary data.</text>
</comment>
<dbReference type="EMBL" id="RCSX01000024">
    <property type="protein sequence ID" value="KAF7920783.1"/>
    <property type="molecule type" value="Genomic_DNA"/>
</dbReference>
<gene>
    <name evidence="2" type="ORF">EAE98_008812</name>
</gene>
<evidence type="ECO:0000256" key="1">
    <source>
        <dbReference type="SAM" id="MobiDB-lite"/>
    </source>
</evidence>
<organism evidence="2 3">
    <name type="scientific">Botrytis deweyae</name>
    <dbReference type="NCBI Taxonomy" id="2478750"/>
    <lineage>
        <taxon>Eukaryota</taxon>
        <taxon>Fungi</taxon>
        <taxon>Dikarya</taxon>
        <taxon>Ascomycota</taxon>
        <taxon>Pezizomycotina</taxon>
        <taxon>Leotiomycetes</taxon>
        <taxon>Helotiales</taxon>
        <taxon>Sclerotiniaceae</taxon>
        <taxon>Botrytis</taxon>
    </lineage>
</organism>
<dbReference type="GeneID" id="62235585"/>